<gene>
    <name evidence="1" type="ORF">pdam_00014333</name>
</gene>
<organism evidence="1 2">
    <name type="scientific">Pocillopora damicornis</name>
    <name type="common">Cauliflower coral</name>
    <name type="synonym">Millepora damicornis</name>
    <dbReference type="NCBI Taxonomy" id="46731"/>
    <lineage>
        <taxon>Eukaryota</taxon>
        <taxon>Metazoa</taxon>
        <taxon>Cnidaria</taxon>
        <taxon>Anthozoa</taxon>
        <taxon>Hexacorallia</taxon>
        <taxon>Scleractinia</taxon>
        <taxon>Astrocoeniina</taxon>
        <taxon>Pocilloporidae</taxon>
        <taxon>Pocillopora</taxon>
    </lineage>
</organism>
<protein>
    <recommendedName>
        <fullName evidence="3">PiggyBac transposable element-derived protein domain-containing protein</fullName>
    </recommendedName>
</protein>
<keyword evidence="2" id="KW-1185">Reference proteome</keyword>
<dbReference type="EMBL" id="RCHS01002240">
    <property type="protein sequence ID" value="RMX48691.1"/>
    <property type="molecule type" value="Genomic_DNA"/>
</dbReference>
<reference evidence="1 2" key="1">
    <citation type="journal article" date="2018" name="Sci. Rep.">
        <title>Comparative analysis of the Pocillopora damicornis genome highlights role of immune system in coral evolution.</title>
        <authorList>
            <person name="Cunning R."/>
            <person name="Bay R.A."/>
            <person name="Gillette P."/>
            <person name="Baker A.C."/>
            <person name="Traylor-Knowles N."/>
        </authorList>
    </citation>
    <scope>NUCLEOTIDE SEQUENCE [LARGE SCALE GENOMIC DNA]</scope>
    <source>
        <strain evidence="1">RSMAS</strain>
        <tissue evidence="1">Whole animal</tissue>
    </source>
</reference>
<comment type="caution">
    <text evidence="1">The sequence shown here is derived from an EMBL/GenBank/DDBJ whole genome shotgun (WGS) entry which is preliminary data.</text>
</comment>
<proteinExistence type="predicted"/>
<evidence type="ECO:0008006" key="3">
    <source>
        <dbReference type="Google" id="ProtNLM"/>
    </source>
</evidence>
<dbReference type="STRING" id="46731.A0A3M6U508"/>
<sequence length="144" mass="16348">MNGVNANDQYQSYYTQGSVSQKRCKYLPWFFFNLSIINGYILEKVQSQLAFQHELARLLIADYDGYKHPSTSGKCVIQTLSSKENLKGYFLEKLQGRKKACAMRSKDGKKCSGGRIFKTSYSCKQGGIALCLLMCGFSKWHGRN</sequence>
<dbReference type="Proteomes" id="UP000275408">
    <property type="component" value="Unassembled WGS sequence"/>
</dbReference>
<evidence type="ECO:0000313" key="1">
    <source>
        <dbReference type="EMBL" id="RMX48691.1"/>
    </source>
</evidence>
<evidence type="ECO:0000313" key="2">
    <source>
        <dbReference type="Proteomes" id="UP000275408"/>
    </source>
</evidence>
<accession>A0A3M6U508</accession>
<dbReference type="AlphaFoldDB" id="A0A3M6U508"/>
<name>A0A3M6U508_POCDA</name>